<sequence>MIMLLYIDPGTGSMLFSVLIGAAATLFFLAKALVLKLKLIFSGRKGELVVDKSYKPYVIYCEDKRYWTVFKNILDEFEKRQTEVTYLVSKEDDPVFAQNYKYVKTEVIGEGNRAFAKLNMMSAGIILMTTPGLQVYQLKRSKNVKHYCHILHASTDATMYRLFGLDYFDSVLCTGDYQFEDIRALEKMRGLPQKELVTVGSPYLDTLKEKMKSIPEEKKEAFTVLVSPSWGKSALLSLYGEKLLDPLSQSGFKIIVRPHPQSRISENDVLERLQKRYESNKNVEWDFERDNIYSMKKSDIMISDFSGIIFDYTFLCDKPVMYAAADLDLKPYDAYDLDHEIWQFRMLKKMGIEIKESDFADIKNVIQNATDSAELSHARAQAKAEAWQHEGEAGKLTADFMINKLNSLNGGSL</sequence>
<dbReference type="Pfam" id="PF04464">
    <property type="entry name" value="Glyphos_transf"/>
    <property type="match status" value="1"/>
</dbReference>
<dbReference type="RefSeq" id="WP_198443680.1">
    <property type="nucleotide sequence ID" value="NZ_CBCSHE010000003.1"/>
</dbReference>
<keyword evidence="3" id="KW-1185">Reference proteome</keyword>
<dbReference type="GO" id="GO:0016020">
    <property type="term" value="C:membrane"/>
    <property type="evidence" value="ECO:0007669"/>
    <property type="project" value="InterPro"/>
</dbReference>
<dbReference type="InterPro" id="IPR007554">
    <property type="entry name" value="Glycerophosphate_synth"/>
</dbReference>
<accession>A0A7T3RFP1</accession>
<evidence type="ECO:0000256" key="1">
    <source>
        <dbReference type="SAM" id="Phobius"/>
    </source>
</evidence>
<protein>
    <submittedName>
        <fullName evidence="2">CDP-glycerol glycerophosphotransferase family protein</fullName>
    </submittedName>
</protein>
<name>A0A7T3RFP1_9SPIR</name>
<keyword evidence="2" id="KW-0808">Transferase</keyword>
<gene>
    <name evidence="2" type="ORF">IWA51_06640</name>
</gene>
<dbReference type="GO" id="GO:0047355">
    <property type="term" value="F:CDP-glycerol glycerophosphotransferase activity"/>
    <property type="evidence" value="ECO:0007669"/>
    <property type="project" value="InterPro"/>
</dbReference>
<keyword evidence="1" id="KW-1133">Transmembrane helix</keyword>
<dbReference type="Gene3D" id="3.40.50.12580">
    <property type="match status" value="1"/>
</dbReference>
<keyword evidence="1" id="KW-0472">Membrane</keyword>
<dbReference type="EMBL" id="CP064936">
    <property type="protein sequence ID" value="QQA02240.1"/>
    <property type="molecule type" value="Genomic_DNA"/>
</dbReference>
<dbReference type="KEGG" id="tper:IWA51_06640"/>
<organism evidence="2 3">
    <name type="scientific">Treponema peruense</name>
    <dbReference type="NCBI Taxonomy" id="2787628"/>
    <lineage>
        <taxon>Bacteria</taxon>
        <taxon>Pseudomonadati</taxon>
        <taxon>Spirochaetota</taxon>
        <taxon>Spirochaetia</taxon>
        <taxon>Spirochaetales</taxon>
        <taxon>Treponemataceae</taxon>
        <taxon>Treponema</taxon>
    </lineage>
</organism>
<reference evidence="2 3" key="1">
    <citation type="submission" date="2020-11" db="EMBL/GenBank/DDBJ databases">
        <title>Treponema Peruensis nv. sp., first commensal Treponema isolated from human feces.</title>
        <authorList>
            <person name="Belkhou C."/>
            <person name="Raes J."/>
        </authorList>
    </citation>
    <scope>NUCLEOTIDE SEQUENCE [LARGE SCALE GENOMIC DNA]</scope>
    <source>
        <strain evidence="2 3">RCC2812</strain>
    </source>
</reference>
<evidence type="ECO:0000313" key="2">
    <source>
        <dbReference type="EMBL" id="QQA02240.1"/>
    </source>
</evidence>
<dbReference type="Proteomes" id="UP000595224">
    <property type="component" value="Chromosome"/>
</dbReference>
<proteinExistence type="predicted"/>
<dbReference type="AlphaFoldDB" id="A0A7T3RFP1"/>
<keyword evidence="1" id="KW-0812">Transmembrane</keyword>
<evidence type="ECO:0000313" key="3">
    <source>
        <dbReference type="Proteomes" id="UP000595224"/>
    </source>
</evidence>
<feature type="transmembrane region" description="Helical" evidence="1">
    <location>
        <begin position="12"/>
        <end position="35"/>
    </location>
</feature>
<dbReference type="InterPro" id="IPR043148">
    <property type="entry name" value="TagF_C"/>
</dbReference>